<evidence type="ECO:0008006" key="10">
    <source>
        <dbReference type="Google" id="ProtNLM"/>
    </source>
</evidence>
<protein>
    <recommendedName>
        <fullName evidence="10">Deuterolysin</fullName>
    </recommendedName>
</protein>
<reference evidence="8" key="1">
    <citation type="submission" date="2020-07" db="EMBL/GenBank/DDBJ databases">
        <authorList>
            <person name="Nieuwenhuis M."/>
            <person name="Van De Peppel L.J.J."/>
        </authorList>
    </citation>
    <scope>NUCLEOTIDE SEQUENCE</scope>
    <source>
        <strain evidence="8">AP01</strain>
        <tissue evidence="8">Mycelium</tissue>
    </source>
</reference>
<evidence type="ECO:0000256" key="6">
    <source>
        <dbReference type="ARBA" id="ARBA00023049"/>
    </source>
</evidence>
<comment type="cofactor">
    <cofactor evidence="1">
        <name>Zn(2+)</name>
        <dbReference type="ChEBI" id="CHEBI:29105"/>
    </cofactor>
</comment>
<dbReference type="GO" id="GO:0046872">
    <property type="term" value="F:metal ion binding"/>
    <property type="evidence" value="ECO:0007669"/>
    <property type="project" value="UniProtKB-KW"/>
</dbReference>
<dbReference type="Proteomes" id="UP000775547">
    <property type="component" value="Unassembled WGS sequence"/>
</dbReference>
<evidence type="ECO:0000256" key="5">
    <source>
        <dbReference type="ARBA" id="ARBA00022833"/>
    </source>
</evidence>
<evidence type="ECO:0000313" key="8">
    <source>
        <dbReference type="EMBL" id="KAG5644344.1"/>
    </source>
</evidence>
<evidence type="ECO:0000256" key="2">
    <source>
        <dbReference type="ARBA" id="ARBA00022670"/>
    </source>
</evidence>
<keyword evidence="3" id="KW-0479">Metal-binding</keyword>
<name>A0A9P7G7I0_9AGAR</name>
<proteinExistence type="predicted"/>
<evidence type="ECO:0000256" key="1">
    <source>
        <dbReference type="ARBA" id="ARBA00001947"/>
    </source>
</evidence>
<evidence type="ECO:0000256" key="7">
    <source>
        <dbReference type="SAM" id="SignalP"/>
    </source>
</evidence>
<dbReference type="PANTHER" id="PTHR37016:SF3">
    <property type="entry name" value="NEUTRAL PROTEASE 2-RELATED"/>
    <property type="match status" value="1"/>
</dbReference>
<keyword evidence="9" id="KW-1185">Reference proteome</keyword>
<dbReference type="SUPFAM" id="SSF55486">
    <property type="entry name" value="Metalloproteases ('zincins'), catalytic domain"/>
    <property type="match status" value="1"/>
</dbReference>
<organism evidence="8 9">
    <name type="scientific">Asterophora parasitica</name>
    <dbReference type="NCBI Taxonomy" id="117018"/>
    <lineage>
        <taxon>Eukaryota</taxon>
        <taxon>Fungi</taxon>
        <taxon>Dikarya</taxon>
        <taxon>Basidiomycota</taxon>
        <taxon>Agaricomycotina</taxon>
        <taxon>Agaricomycetes</taxon>
        <taxon>Agaricomycetidae</taxon>
        <taxon>Agaricales</taxon>
        <taxon>Tricholomatineae</taxon>
        <taxon>Lyophyllaceae</taxon>
        <taxon>Asterophora</taxon>
    </lineage>
</organism>
<feature type="signal peptide" evidence="7">
    <location>
        <begin position="1"/>
        <end position="16"/>
    </location>
</feature>
<dbReference type="GO" id="GO:0006508">
    <property type="term" value="P:proteolysis"/>
    <property type="evidence" value="ECO:0007669"/>
    <property type="project" value="UniProtKB-KW"/>
</dbReference>
<feature type="chain" id="PRO_5040471224" description="Deuterolysin" evidence="7">
    <location>
        <begin position="17"/>
        <end position="271"/>
    </location>
</feature>
<evidence type="ECO:0000313" key="9">
    <source>
        <dbReference type="Proteomes" id="UP000775547"/>
    </source>
</evidence>
<keyword evidence="4" id="KW-0378">Hydrolase</keyword>
<dbReference type="Gene3D" id="2.60.40.2970">
    <property type="match status" value="1"/>
</dbReference>
<dbReference type="OrthoDB" id="412874at2759"/>
<gene>
    <name evidence="8" type="ORF">DXG03_008641</name>
</gene>
<keyword evidence="7" id="KW-0732">Signal</keyword>
<keyword evidence="5" id="KW-0862">Zinc</keyword>
<dbReference type="EMBL" id="JABCKV010000073">
    <property type="protein sequence ID" value="KAG5644344.1"/>
    <property type="molecule type" value="Genomic_DNA"/>
</dbReference>
<comment type="caution">
    <text evidence="8">The sequence shown here is derived from an EMBL/GenBank/DDBJ whole genome shotgun (WGS) entry which is preliminary data.</text>
</comment>
<keyword evidence="2" id="KW-0645">Protease</keyword>
<dbReference type="InterPro" id="IPR050414">
    <property type="entry name" value="Fungal_M35_metalloproteases"/>
</dbReference>
<reference evidence="8" key="2">
    <citation type="submission" date="2021-10" db="EMBL/GenBank/DDBJ databases">
        <title>Phylogenomics reveals ancestral predisposition of the termite-cultivated fungus Termitomyces towards a domesticated lifestyle.</title>
        <authorList>
            <person name="Auxier B."/>
            <person name="Grum-Grzhimaylo A."/>
            <person name="Cardenas M.E."/>
            <person name="Lodge J.D."/>
            <person name="Laessoe T."/>
            <person name="Pedersen O."/>
            <person name="Smith M.E."/>
            <person name="Kuyper T.W."/>
            <person name="Franco-Molano E.A."/>
            <person name="Baroni T.J."/>
            <person name="Aanen D.K."/>
        </authorList>
    </citation>
    <scope>NUCLEOTIDE SEQUENCE</scope>
    <source>
        <strain evidence="8">AP01</strain>
        <tissue evidence="8">Mycelium</tissue>
    </source>
</reference>
<dbReference type="AlphaFoldDB" id="A0A9P7G7I0"/>
<dbReference type="PANTHER" id="PTHR37016">
    <property type="match status" value="1"/>
</dbReference>
<accession>A0A9P7G7I0</accession>
<evidence type="ECO:0000256" key="4">
    <source>
        <dbReference type="ARBA" id="ARBA00022801"/>
    </source>
</evidence>
<keyword evidence="6" id="KW-0482">Metalloprotease</keyword>
<dbReference type="GO" id="GO:0008237">
    <property type="term" value="F:metallopeptidase activity"/>
    <property type="evidence" value="ECO:0007669"/>
    <property type="project" value="UniProtKB-KW"/>
</dbReference>
<evidence type="ECO:0000256" key="3">
    <source>
        <dbReference type="ARBA" id="ARBA00022723"/>
    </source>
</evidence>
<sequence>MFRAALLLSLATVALGLSSGDLKVTLNAVSSSVSSVDDIVISAVISNPTDKDIRVIAKNNILDTSATRSFTVKKDGKDVLFAGIRVRRLFPLAHESTDATPLQATFDLTANGVYKTIPARSSIAVNHTGLGALYDFETFGTGAFNFEANKIFLTGPNTSPLVVDAPAVIVEVTDDVQKRLLLSPSLSNPTCSDGNKLNVIRTSLAEARAMAGGAATDIKSHPNSAEFKTYFGNNNRDDIWWRMDIIAGDLASSGTPLAALILQRSVVVMAV</sequence>